<dbReference type="AlphaFoldDB" id="A0A0F8ZMZ7"/>
<protein>
    <submittedName>
        <fullName evidence="1">Uncharacterized protein</fullName>
    </submittedName>
</protein>
<proteinExistence type="predicted"/>
<accession>A0A0F8ZMZ7</accession>
<gene>
    <name evidence="1" type="ORF">LCGC14_3015600</name>
</gene>
<comment type="caution">
    <text evidence="1">The sequence shown here is derived from an EMBL/GenBank/DDBJ whole genome shotgun (WGS) entry which is preliminary data.</text>
</comment>
<organism evidence="1">
    <name type="scientific">marine sediment metagenome</name>
    <dbReference type="NCBI Taxonomy" id="412755"/>
    <lineage>
        <taxon>unclassified sequences</taxon>
        <taxon>metagenomes</taxon>
        <taxon>ecological metagenomes</taxon>
    </lineage>
</organism>
<dbReference type="EMBL" id="LAZR01062541">
    <property type="protein sequence ID" value="KKK61311.1"/>
    <property type="molecule type" value="Genomic_DNA"/>
</dbReference>
<name>A0A0F8ZMZ7_9ZZZZ</name>
<sequence>MDDQPTSVSMPELARDQIAVLLSGAIAAAVTAGGRPEQVREELKLLVETDAYWDLVVTKIPEALDAASRAPQTDEIARSLLKD</sequence>
<reference evidence="1" key="1">
    <citation type="journal article" date="2015" name="Nature">
        <title>Complex archaea that bridge the gap between prokaryotes and eukaryotes.</title>
        <authorList>
            <person name="Spang A."/>
            <person name="Saw J.H."/>
            <person name="Jorgensen S.L."/>
            <person name="Zaremba-Niedzwiedzka K."/>
            <person name="Martijn J."/>
            <person name="Lind A.E."/>
            <person name="van Eijk R."/>
            <person name="Schleper C."/>
            <person name="Guy L."/>
            <person name="Ettema T.J."/>
        </authorList>
    </citation>
    <scope>NUCLEOTIDE SEQUENCE</scope>
</reference>
<evidence type="ECO:0000313" key="1">
    <source>
        <dbReference type="EMBL" id="KKK61311.1"/>
    </source>
</evidence>